<keyword evidence="4" id="KW-0699">rRNA-binding</keyword>
<sequence length="168" mass="18720">MSEPHNSEALANDLLFYSPSKKTNLLNPVVLAYVGDSVFELLVRQYLVSLPNHKPHHLHREATGIVSAKAQRRILLEHWQPLLTEEEADVVRRGRNTKSGAPPKNADPADYRQATALECLVGYLYYEGRIQRLHELFACAIAAREDGEERPAQPAAPSAAAKKTKEGE</sequence>
<dbReference type="RefSeq" id="WP_046234204.1">
    <property type="nucleotide sequence ID" value="NZ_FONN01000030.1"/>
</dbReference>
<dbReference type="Gene3D" id="1.10.1520.10">
    <property type="entry name" value="Ribonuclease III domain"/>
    <property type="match status" value="1"/>
</dbReference>
<dbReference type="Pfam" id="PF00636">
    <property type="entry name" value="Ribonuclease_3"/>
    <property type="match status" value="1"/>
</dbReference>
<evidence type="ECO:0000313" key="8">
    <source>
        <dbReference type="Proteomes" id="UP000183410"/>
    </source>
</evidence>
<name>A0A1I2I995_9BACL</name>
<comment type="function">
    <text evidence="4">Involved in correct processing of both the 5' and 3' ends of 23S rRNA precursor. Processes 30S rRNA precursor transcript even in absence of ribonuclease 3 (Rnc); Rnc processes 30S rRNA into smaller rRNA precursors.</text>
</comment>
<dbReference type="SUPFAM" id="SSF69065">
    <property type="entry name" value="RNase III domain-like"/>
    <property type="match status" value="1"/>
</dbReference>
<dbReference type="EMBL" id="FONN01000030">
    <property type="protein sequence ID" value="SFF37131.1"/>
    <property type="molecule type" value="Genomic_DNA"/>
</dbReference>
<evidence type="ECO:0000256" key="2">
    <source>
        <dbReference type="ARBA" id="ARBA00022759"/>
    </source>
</evidence>
<dbReference type="InterPro" id="IPR036389">
    <property type="entry name" value="RNase_III_sf"/>
</dbReference>
<keyword evidence="4" id="KW-0460">Magnesium</keyword>
<comment type="subunit">
    <text evidence="4">Homodimer.</text>
</comment>
<dbReference type="InterPro" id="IPR000999">
    <property type="entry name" value="RNase_III_dom"/>
</dbReference>
<dbReference type="SMART" id="SM00535">
    <property type="entry name" value="RIBOc"/>
    <property type="match status" value="1"/>
</dbReference>
<evidence type="ECO:0000256" key="3">
    <source>
        <dbReference type="ARBA" id="ARBA00022801"/>
    </source>
</evidence>
<reference evidence="8" key="1">
    <citation type="submission" date="2016-10" db="EMBL/GenBank/DDBJ databases">
        <authorList>
            <person name="Varghese N."/>
            <person name="Submissions S."/>
        </authorList>
    </citation>
    <scope>NUCLEOTIDE SEQUENCE [LARGE SCALE GENOMIC DNA]</scope>
    <source>
        <strain evidence="8">CGMCC 1.10223</strain>
    </source>
</reference>
<evidence type="ECO:0000256" key="4">
    <source>
        <dbReference type="HAMAP-Rule" id="MF_01468"/>
    </source>
</evidence>
<dbReference type="GO" id="GO:0006364">
    <property type="term" value="P:rRNA processing"/>
    <property type="evidence" value="ECO:0007669"/>
    <property type="project" value="UniProtKB-UniRule"/>
</dbReference>
<dbReference type="CDD" id="cd00593">
    <property type="entry name" value="RIBOc"/>
    <property type="match status" value="1"/>
</dbReference>
<keyword evidence="1 4" id="KW-0540">Nuclease</keyword>
<dbReference type="Proteomes" id="UP000183410">
    <property type="component" value="Unassembled WGS sequence"/>
</dbReference>
<keyword evidence="4" id="KW-0698">rRNA processing</keyword>
<dbReference type="GO" id="GO:0019843">
    <property type="term" value="F:rRNA binding"/>
    <property type="evidence" value="ECO:0007669"/>
    <property type="project" value="UniProtKB-UniRule"/>
</dbReference>
<keyword evidence="4" id="KW-0690">Ribosome biogenesis</keyword>
<comment type="subcellular location">
    <subcellularLocation>
        <location evidence="4">Cytoplasm</location>
    </subcellularLocation>
</comment>
<dbReference type="GO" id="GO:0004525">
    <property type="term" value="F:ribonuclease III activity"/>
    <property type="evidence" value="ECO:0007669"/>
    <property type="project" value="InterPro"/>
</dbReference>
<keyword evidence="4" id="KW-0694">RNA-binding</keyword>
<accession>A0A1I2I995</accession>
<feature type="region of interest" description="Disordered" evidence="5">
    <location>
        <begin position="147"/>
        <end position="168"/>
    </location>
</feature>
<evidence type="ECO:0000313" key="7">
    <source>
        <dbReference type="EMBL" id="SFF37131.1"/>
    </source>
</evidence>
<feature type="domain" description="RNase III" evidence="6">
    <location>
        <begin position="9"/>
        <end position="150"/>
    </location>
</feature>
<keyword evidence="2 4" id="KW-0255">Endonuclease</keyword>
<feature type="compositionally biased region" description="Low complexity" evidence="5">
    <location>
        <begin position="152"/>
        <end position="161"/>
    </location>
</feature>
<gene>
    <name evidence="4" type="primary">mrnC</name>
    <name evidence="7" type="ORF">SAMN04487969_13066</name>
</gene>
<dbReference type="AlphaFoldDB" id="A0A1I2I995"/>
<evidence type="ECO:0000259" key="6">
    <source>
        <dbReference type="SMART" id="SM00535"/>
    </source>
</evidence>
<keyword evidence="3 4" id="KW-0378">Hydrolase</keyword>
<protein>
    <recommendedName>
        <fullName evidence="4">Mini-ribonuclease 3</fullName>
        <shortName evidence="4">Mini-3</shortName>
        <shortName evidence="4">Mini-RNase 3</shortName>
        <ecNumber evidence="4">3.1.26.-</ecNumber>
    </recommendedName>
    <alternativeName>
        <fullName evidence="4">Mini-RNase III</fullName>
        <shortName evidence="4">Mini-III</shortName>
    </alternativeName>
</protein>
<keyword evidence="8" id="KW-1185">Reference proteome</keyword>
<dbReference type="HAMAP" id="MF_01468">
    <property type="entry name" value="RNase_Mini_III"/>
    <property type="match status" value="1"/>
</dbReference>
<dbReference type="PANTHER" id="PTHR34276:SF1">
    <property type="entry name" value="MINI-RIBONUCLEASE 3"/>
    <property type="match status" value="1"/>
</dbReference>
<comment type="cofactor">
    <cofactor evidence="4">
        <name>Mg(2+)</name>
        <dbReference type="ChEBI" id="CHEBI:18420"/>
    </cofactor>
</comment>
<organism evidence="7 8">
    <name type="scientific">Paenibacillus algorifonticola</name>
    <dbReference type="NCBI Taxonomy" id="684063"/>
    <lineage>
        <taxon>Bacteria</taxon>
        <taxon>Bacillati</taxon>
        <taxon>Bacillota</taxon>
        <taxon>Bacilli</taxon>
        <taxon>Bacillales</taxon>
        <taxon>Paenibacillaceae</taxon>
        <taxon>Paenibacillus</taxon>
    </lineage>
</organism>
<dbReference type="EC" id="3.1.26.-" evidence="4"/>
<dbReference type="OrthoDB" id="46571at2"/>
<proteinExistence type="inferred from homology"/>
<evidence type="ECO:0000256" key="1">
    <source>
        <dbReference type="ARBA" id="ARBA00022722"/>
    </source>
</evidence>
<keyword evidence="4" id="KW-0963">Cytoplasm</keyword>
<evidence type="ECO:0000256" key="5">
    <source>
        <dbReference type="SAM" id="MobiDB-lite"/>
    </source>
</evidence>
<feature type="active site" evidence="4">
    <location>
        <position position="36"/>
    </location>
</feature>
<comment type="similarity">
    <text evidence="4">Belongs to the MrnC RNase family.</text>
</comment>
<dbReference type="PANTHER" id="PTHR34276">
    <property type="entry name" value="MINI-RIBONUCLEASE 3"/>
    <property type="match status" value="1"/>
</dbReference>
<dbReference type="GO" id="GO:0005737">
    <property type="term" value="C:cytoplasm"/>
    <property type="evidence" value="ECO:0007669"/>
    <property type="project" value="UniProtKB-SubCell"/>
</dbReference>
<dbReference type="InterPro" id="IPR008226">
    <property type="entry name" value="Mini3_fam"/>
</dbReference>